<dbReference type="Gene3D" id="3.40.50.150">
    <property type="entry name" value="Vaccinia Virus protein VP39"/>
    <property type="match status" value="1"/>
</dbReference>
<evidence type="ECO:0000313" key="5">
    <source>
        <dbReference type="Proteomes" id="UP000239867"/>
    </source>
</evidence>
<keyword evidence="1" id="KW-0489">Methyltransferase</keyword>
<proteinExistence type="predicted"/>
<dbReference type="InterPro" id="IPR029063">
    <property type="entry name" value="SAM-dependent_MTases_sf"/>
</dbReference>
<dbReference type="GO" id="GO:0032259">
    <property type="term" value="P:methylation"/>
    <property type="evidence" value="ECO:0007669"/>
    <property type="project" value="UniProtKB-KW"/>
</dbReference>
<dbReference type="GO" id="GO:0003676">
    <property type="term" value="F:nucleic acid binding"/>
    <property type="evidence" value="ECO:0007669"/>
    <property type="project" value="InterPro"/>
</dbReference>
<dbReference type="AlphaFoldDB" id="A0A2L1GN86"/>
<dbReference type="CDD" id="cd02440">
    <property type="entry name" value="AdoMet_MTases"/>
    <property type="match status" value="1"/>
</dbReference>
<dbReference type="GO" id="GO:0008170">
    <property type="term" value="F:N-methyltransferase activity"/>
    <property type="evidence" value="ECO:0007669"/>
    <property type="project" value="UniProtKB-ARBA"/>
</dbReference>
<dbReference type="Proteomes" id="UP000239867">
    <property type="component" value="Chromosome"/>
</dbReference>
<dbReference type="InterPro" id="IPR007848">
    <property type="entry name" value="Small_mtfrase_dom"/>
</dbReference>
<feature type="domain" description="Methyltransferase small" evidence="3">
    <location>
        <begin position="184"/>
        <end position="279"/>
    </location>
</feature>
<dbReference type="SUPFAM" id="SSF53335">
    <property type="entry name" value="S-adenosyl-L-methionine-dependent methyltransferases"/>
    <property type="match status" value="1"/>
</dbReference>
<dbReference type="EMBL" id="CP021255">
    <property type="protein sequence ID" value="AVD71143.1"/>
    <property type="molecule type" value="Genomic_DNA"/>
</dbReference>
<keyword evidence="1" id="KW-0808">Transferase</keyword>
<evidence type="ECO:0000259" key="3">
    <source>
        <dbReference type="Pfam" id="PF05175"/>
    </source>
</evidence>
<keyword evidence="2" id="KW-0949">S-adenosyl-L-methionine</keyword>
<reference evidence="4 5" key="1">
    <citation type="journal article" date="2018" name="MBio">
        <title>Insights into the evolution of host association through the isolation and characterization of a novel human periodontal pathobiont, Desulfobulbus oralis.</title>
        <authorList>
            <person name="Cross K.L."/>
            <person name="Chirania P."/>
            <person name="Xiong W."/>
            <person name="Beall C.J."/>
            <person name="Elkins J.G."/>
            <person name="Giannone R.J."/>
            <person name="Griffen A.L."/>
            <person name="Guss A.M."/>
            <person name="Hettich R.L."/>
            <person name="Joshi S.S."/>
            <person name="Mokrzan E.M."/>
            <person name="Martin R.K."/>
            <person name="Zhulin I.B."/>
            <person name="Leys E.J."/>
            <person name="Podar M."/>
        </authorList>
    </citation>
    <scope>NUCLEOTIDE SEQUENCE [LARGE SCALE GENOMIC DNA]</scope>
    <source>
        <strain evidence="4 5">ORNL</strain>
    </source>
</reference>
<organism evidence="4 5">
    <name type="scientific">Desulfobulbus oralis</name>
    <dbReference type="NCBI Taxonomy" id="1986146"/>
    <lineage>
        <taxon>Bacteria</taxon>
        <taxon>Pseudomonadati</taxon>
        <taxon>Thermodesulfobacteriota</taxon>
        <taxon>Desulfobulbia</taxon>
        <taxon>Desulfobulbales</taxon>
        <taxon>Desulfobulbaceae</taxon>
        <taxon>Desulfobulbus</taxon>
    </lineage>
</organism>
<dbReference type="InterPro" id="IPR002052">
    <property type="entry name" value="DNA_methylase_N6_adenine_CS"/>
</dbReference>
<evidence type="ECO:0000256" key="1">
    <source>
        <dbReference type="ARBA" id="ARBA00022603"/>
    </source>
</evidence>
<dbReference type="PANTHER" id="PTHR47739:SF1">
    <property type="entry name" value="TRNA1(VAL) (ADENINE(37)-N6)-METHYLTRANSFERASE"/>
    <property type="match status" value="1"/>
</dbReference>
<dbReference type="PANTHER" id="PTHR47739">
    <property type="entry name" value="TRNA1(VAL) (ADENINE(37)-N6)-METHYLTRANSFERASE"/>
    <property type="match status" value="1"/>
</dbReference>
<dbReference type="Pfam" id="PF05175">
    <property type="entry name" value="MTS"/>
    <property type="match status" value="1"/>
</dbReference>
<accession>A0A2L1GN86</accession>
<sequence length="403" mass="44234">MEERLQRLIEKKRNVFRGGIDLPEGGEFVQILVIQLRQHAGHTALQFPEIDAHAEPVQFPRPDRDPDLPVVAVRPFAVAGIGPEMVTAGKLAFNKDIHAFLSLCSCRACARYALNGKHVGHELSSLFFAFFALAARAVSPMSACVQPAQVSPAAAGEVSQDRLFGGRLLLFQPRHGYRFSMDAVLLAHFVRPRPGWRILDLGCGCGVVGLIAAYRVPSCTVTLLERQPELARLAAANAAVNGMTDRVQTREADLRQLGTVIRPESFDLVLCNPPYYQQGRGRIRPDAQEASARHDLSAGVADFVRAAAFGLRNRGRAVFIYRASSQAALQMALMSCRLAPKRVQMLYSYPGAVQARLFLVEALKNGGDACTVLPPFYLHAGPEGTYTAAMQRLYQEEACWPRP</sequence>
<name>A0A2L1GN86_9BACT</name>
<dbReference type="InterPro" id="IPR050210">
    <property type="entry name" value="tRNA_Adenine-N(6)_MTase"/>
</dbReference>
<dbReference type="GO" id="GO:0008757">
    <property type="term" value="F:S-adenosylmethionine-dependent methyltransferase activity"/>
    <property type="evidence" value="ECO:0007669"/>
    <property type="project" value="UniProtKB-ARBA"/>
</dbReference>
<gene>
    <name evidence="4" type="ORF">CAY53_06310</name>
</gene>
<keyword evidence="5" id="KW-1185">Reference proteome</keyword>
<protein>
    <recommendedName>
        <fullName evidence="3">Methyltransferase small domain-containing protein</fullName>
    </recommendedName>
</protein>
<evidence type="ECO:0000256" key="2">
    <source>
        <dbReference type="ARBA" id="ARBA00022691"/>
    </source>
</evidence>
<dbReference type="KEGG" id="deo:CAY53_06310"/>
<evidence type="ECO:0000313" key="4">
    <source>
        <dbReference type="EMBL" id="AVD71143.1"/>
    </source>
</evidence>
<dbReference type="PROSITE" id="PS00092">
    <property type="entry name" value="N6_MTASE"/>
    <property type="match status" value="1"/>
</dbReference>